<dbReference type="InterPro" id="IPR013083">
    <property type="entry name" value="Znf_RING/FYVE/PHD"/>
</dbReference>
<dbReference type="InterPro" id="IPR024766">
    <property type="entry name" value="Znf_RING_H2"/>
</dbReference>
<dbReference type="Gene3D" id="3.30.40.10">
    <property type="entry name" value="Zinc/RING finger domain, C3HC4 (zinc finger)"/>
    <property type="match status" value="1"/>
</dbReference>
<feature type="region of interest" description="Disordered" evidence="10">
    <location>
        <begin position="42"/>
        <end position="104"/>
    </location>
</feature>
<evidence type="ECO:0000256" key="8">
    <source>
        <dbReference type="ARBA" id="ARBA00022833"/>
    </source>
</evidence>
<proteinExistence type="predicted"/>
<feature type="domain" description="RING-type" evidence="11">
    <location>
        <begin position="134"/>
        <end position="175"/>
    </location>
</feature>
<name>A0AAD3SEU7_NEPGR</name>
<evidence type="ECO:0000256" key="3">
    <source>
        <dbReference type="ARBA" id="ARBA00012483"/>
    </source>
</evidence>
<evidence type="ECO:0000259" key="11">
    <source>
        <dbReference type="PROSITE" id="PS50089"/>
    </source>
</evidence>
<dbReference type="Pfam" id="PF12678">
    <property type="entry name" value="zf-rbx1"/>
    <property type="match status" value="1"/>
</dbReference>
<dbReference type="InterPro" id="IPR001841">
    <property type="entry name" value="Znf_RING"/>
</dbReference>
<protein>
    <recommendedName>
        <fullName evidence="3">RING-type E3 ubiquitin transferase</fullName>
        <ecNumber evidence="3">2.3.2.27</ecNumber>
    </recommendedName>
</protein>
<evidence type="ECO:0000256" key="7">
    <source>
        <dbReference type="ARBA" id="ARBA00022786"/>
    </source>
</evidence>
<evidence type="ECO:0000256" key="5">
    <source>
        <dbReference type="ARBA" id="ARBA00022723"/>
    </source>
</evidence>
<keyword evidence="4" id="KW-0808">Transferase</keyword>
<gene>
    <name evidence="12" type="ORF">Nepgr_011226</name>
</gene>
<sequence length="186" mass="20468">MGACCCCASKRTEQCPRRLEDHESLSAHRSATFSMSTGLLVDTNLETPNPEAYTPPPSSPISPDSDRRPPQMPNADSAVGITSADSTERVEKDLKEKEGKPPSDLELASLKDLEVTLTESGKSILSAEEEEEVCPTCLEGYDKENPKILTKCEHHFHLSCILEWEERSDLCPMCDQVMVIDDAING</sequence>
<dbReference type="EC" id="2.3.2.27" evidence="3"/>
<dbReference type="Proteomes" id="UP001279734">
    <property type="component" value="Unassembled WGS sequence"/>
</dbReference>
<evidence type="ECO:0000313" key="12">
    <source>
        <dbReference type="EMBL" id="GMH09385.1"/>
    </source>
</evidence>
<keyword evidence="5" id="KW-0479">Metal-binding</keyword>
<evidence type="ECO:0000256" key="9">
    <source>
        <dbReference type="PROSITE-ProRule" id="PRU00175"/>
    </source>
</evidence>
<dbReference type="PANTHER" id="PTHR46463">
    <property type="entry name" value="ZINC FINGER, RING/FYVE/PHD-TYPE"/>
    <property type="match status" value="1"/>
</dbReference>
<keyword evidence="6 9" id="KW-0863">Zinc-finger</keyword>
<dbReference type="GO" id="GO:0008270">
    <property type="term" value="F:zinc ion binding"/>
    <property type="evidence" value="ECO:0007669"/>
    <property type="project" value="UniProtKB-KW"/>
</dbReference>
<keyword evidence="7" id="KW-0833">Ubl conjugation pathway</keyword>
<dbReference type="SUPFAM" id="SSF57850">
    <property type="entry name" value="RING/U-box"/>
    <property type="match status" value="1"/>
</dbReference>
<evidence type="ECO:0000313" key="13">
    <source>
        <dbReference type="Proteomes" id="UP001279734"/>
    </source>
</evidence>
<dbReference type="GO" id="GO:0061630">
    <property type="term" value="F:ubiquitin protein ligase activity"/>
    <property type="evidence" value="ECO:0007669"/>
    <property type="project" value="UniProtKB-EC"/>
</dbReference>
<dbReference type="EMBL" id="BSYO01000009">
    <property type="protein sequence ID" value="GMH09385.1"/>
    <property type="molecule type" value="Genomic_DNA"/>
</dbReference>
<organism evidence="12 13">
    <name type="scientific">Nepenthes gracilis</name>
    <name type="common">Slender pitcher plant</name>
    <dbReference type="NCBI Taxonomy" id="150966"/>
    <lineage>
        <taxon>Eukaryota</taxon>
        <taxon>Viridiplantae</taxon>
        <taxon>Streptophyta</taxon>
        <taxon>Embryophyta</taxon>
        <taxon>Tracheophyta</taxon>
        <taxon>Spermatophyta</taxon>
        <taxon>Magnoliopsida</taxon>
        <taxon>eudicotyledons</taxon>
        <taxon>Gunneridae</taxon>
        <taxon>Pentapetalae</taxon>
        <taxon>Caryophyllales</taxon>
        <taxon>Nepenthaceae</taxon>
        <taxon>Nepenthes</taxon>
    </lineage>
</organism>
<reference evidence="12" key="1">
    <citation type="submission" date="2023-05" db="EMBL/GenBank/DDBJ databases">
        <title>Nepenthes gracilis genome sequencing.</title>
        <authorList>
            <person name="Fukushima K."/>
        </authorList>
    </citation>
    <scope>NUCLEOTIDE SEQUENCE</scope>
    <source>
        <strain evidence="12">SING2019-196</strain>
    </source>
</reference>
<keyword evidence="8" id="KW-0862">Zinc</keyword>
<comment type="pathway">
    <text evidence="2">Protein modification; protein ubiquitination.</text>
</comment>
<evidence type="ECO:0000256" key="6">
    <source>
        <dbReference type="ARBA" id="ARBA00022771"/>
    </source>
</evidence>
<dbReference type="AlphaFoldDB" id="A0AAD3SEU7"/>
<dbReference type="PROSITE" id="PS50089">
    <property type="entry name" value="ZF_RING_2"/>
    <property type="match status" value="1"/>
</dbReference>
<accession>A0AAD3SEU7</accession>
<feature type="compositionally biased region" description="Basic and acidic residues" evidence="10">
    <location>
        <begin position="86"/>
        <end position="104"/>
    </location>
</feature>
<comment type="catalytic activity">
    <reaction evidence="1">
        <text>S-ubiquitinyl-[E2 ubiquitin-conjugating enzyme]-L-cysteine + [acceptor protein]-L-lysine = [E2 ubiquitin-conjugating enzyme]-L-cysteine + N(6)-ubiquitinyl-[acceptor protein]-L-lysine.</text>
        <dbReference type="EC" id="2.3.2.27"/>
    </reaction>
</comment>
<dbReference type="PANTHER" id="PTHR46463:SF89">
    <property type="entry name" value="E3 UBIQUITIN-PROTEIN LIGASE RHB1A-RELATED"/>
    <property type="match status" value="1"/>
</dbReference>
<comment type="caution">
    <text evidence="12">The sequence shown here is derived from an EMBL/GenBank/DDBJ whole genome shotgun (WGS) entry which is preliminary data.</text>
</comment>
<evidence type="ECO:0000256" key="10">
    <source>
        <dbReference type="SAM" id="MobiDB-lite"/>
    </source>
</evidence>
<evidence type="ECO:0000256" key="2">
    <source>
        <dbReference type="ARBA" id="ARBA00004906"/>
    </source>
</evidence>
<evidence type="ECO:0000256" key="1">
    <source>
        <dbReference type="ARBA" id="ARBA00000900"/>
    </source>
</evidence>
<dbReference type="SMART" id="SM00184">
    <property type="entry name" value="RING"/>
    <property type="match status" value="1"/>
</dbReference>
<keyword evidence="13" id="KW-1185">Reference proteome</keyword>
<evidence type="ECO:0000256" key="4">
    <source>
        <dbReference type="ARBA" id="ARBA00022679"/>
    </source>
</evidence>